<feature type="domain" description="CHAT" evidence="3">
    <location>
        <begin position="1043"/>
        <end position="1330"/>
    </location>
</feature>
<dbReference type="InterPro" id="IPR032675">
    <property type="entry name" value="LRR_dom_sf"/>
</dbReference>
<feature type="region of interest" description="Disordered" evidence="2">
    <location>
        <begin position="157"/>
        <end position="187"/>
    </location>
</feature>
<feature type="coiled-coil region" evidence="1">
    <location>
        <begin position="404"/>
        <end position="492"/>
    </location>
</feature>
<dbReference type="EMBL" id="HBGA01109990">
    <property type="protein sequence ID" value="CAD9029851.1"/>
    <property type="molecule type" value="Transcribed_RNA"/>
</dbReference>
<keyword evidence="1" id="KW-0175">Coiled coil</keyword>
<dbReference type="Pfam" id="PF12770">
    <property type="entry name" value="CHAT"/>
    <property type="match status" value="1"/>
</dbReference>
<feature type="compositionally biased region" description="Basic and acidic residues" evidence="2">
    <location>
        <begin position="336"/>
        <end position="346"/>
    </location>
</feature>
<gene>
    <name evidence="4" type="ORF">EGYM00392_LOCUS40988</name>
</gene>
<dbReference type="InterPro" id="IPR024983">
    <property type="entry name" value="CHAT_dom"/>
</dbReference>
<dbReference type="Gene3D" id="3.80.10.10">
    <property type="entry name" value="Ribonuclease Inhibitor"/>
    <property type="match status" value="1"/>
</dbReference>
<evidence type="ECO:0000256" key="1">
    <source>
        <dbReference type="SAM" id="Coils"/>
    </source>
</evidence>
<accession>A0A7S1J1Z6</accession>
<evidence type="ECO:0000256" key="2">
    <source>
        <dbReference type="SAM" id="MobiDB-lite"/>
    </source>
</evidence>
<sequence length="1337" mass="150370">MVQSERPKVQSEYSKRQTDLYASKCQAQKCKINSKLFLLLKEASTPVTEIDLSSNYVGANGLLPVLDVFSANATVTRLDMSKNGVTDDLIPVIAEACLQHKGITWLNLSFNEDISEGKFLLELLKRNPNITDLHVEHTGMYESMIDRIKTQVQANQRLARSKPNVQPAASPLQGTKRGAPVGQPALTLPGAGGKGTLFANPEKWTGYVMAKEGRRYADDNEFRFLSPPKNRQIMRHTGDFGDLDRTLQSPAEITERRVQEQDRVMDAVLSMHDQPKATDLKALREEQQRLLGTTLTHQSPRNNTVSELSTETGVQMARERQQAKWKQHLETTGAAERVRQQEEEQAKLTGTDPKTIEEKAADLARREDIDKAIYKNAHSQEYNHLTENQLTSPRFSHTHDYVHAKESREVMKNAQLEHEELARTQTKYLQAEAKKAKEQEETERLRVAKAEKDAKFGHREGSYIPKKVEVPLDDVERAARAERARRKQEDEEVQTAHTQAMQETYDELLHPIAEALRQEFMATLLNEPKGIQWDEANLDADDVRFRQLYISGAKQYCSKEKEEAYQTLNEAMALAKVLGRGTWEEIVQANLYCLSFQLLVIEGCEHVQTGGKLDQALRCFELAREVGIKVDQAQWVATAEEAVVQARGSDIQYCHRKASIILDRLEKDEDLRVWPGTWDAAETALRERKRVLALKEAVDLWSQALTLFRQFPGTEGQGLGQVLDEAVGRAFAYEQTHSFSPCTLASPPYGLGHRIFVPLADRLWLLDTWTEMAGTLGQMGAMAFRALAELTVASLHYSVYSTAKGLLSARRYLDFVLDGPLAEAKAVGHMAMAVGIMQEKRPREAEREIQKAIDCWLVWRKASPEAGDDHDPAQDVRRLWAFKGQQRAYRLMEECLVTQHRYREALEFAERGRALAFDDLLHRKLQSNFKTFGTVELMQSVTTKYDTQVVVYSMVYSYTSKDDLWSPLEDNPSKPLAVEGEPTEVDREEILYVWVLPQGGEVKFMQIEVTKQYGVPSLQTLVLQLREAMEATHSAPESSSSWQELSKQLYDFLIYPVIDFLNANGGYTSTTSSLTLMPDTFLWAVPFNALANANGEFLIEKFAVSMALSVTMMMYHELNASRLRDLKRKRTQALPAFVFGDTIVPDKYVAATVAEGQNVPAVAQTLEVNPRVGTHANGPNVRRALECAGLVHLSAPVVGVPRREQIVGGLALADDEGGGTSQLLFLRDLTNVDQRCELLTLCSTTTNGRDGLAAVVDVCRAAASHGVVCTLFTLWASRTVDSTDLYTIMYKDMLFDQTLDKAQSVALAVRKLLKDQRDQPLLWAAPVVMGWSRAIRK</sequence>
<reference evidence="4" key="1">
    <citation type="submission" date="2021-01" db="EMBL/GenBank/DDBJ databases">
        <authorList>
            <person name="Corre E."/>
            <person name="Pelletier E."/>
            <person name="Niang G."/>
            <person name="Scheremetjew M."/>
            <person name="Finn R."/>
            <person name="Kale V."/>
            <person name="Holt S."/>
            <person name="Cochrane G."/>
            <person name="Meng A."/>
            <person name="Brown T."/>
            <person name="Cohen L."/>
        </authorList>
    </citation>
    <scope>NUCLEOTIDE SEQUENCE</scope>
    <source>
        <strain evidence="4">NIES-381</strain>
    </source>
</reference>
<name>A0A7S1J1Z6_9EUGL</name>
<proteinExistence type="predicted"/>
<protein>
    <recommendedName>
        <fullName evidence="3">CHAT domain-containing protein</fullName>
    </recommendedName>
</protein>
<evidence type="ECO:0000259" key="3">
    <source>
        <dbReference type="Pfam" id="PF12770"/>
    </source>
</evidence>
<feature type="region of interest" description="Disordered" evidence="2">
    <location>
        <begin position="330"/>
        <end position="349"/>
    </location>
</feature>
<evidence type="ECO:0000313" key="4">
    <source>
        <dbReference type="EMBL" id="CAD9029851.1"/>
    </source>
</evidence>
<dbReference type="SUPFAM" id="SSF52047">
    <property type="entry name" value="RNI-like"/>
    <property type="match status" value="1"/>
</dbReference>
<organism evidence="4">
    <name type="scientific">Eutreptiella gymnastica</name>
    <dbReference type="NCBI Taxonomy" id="73025"/>
    <lineage>
        <taxon>Eukaryota</taxon>
        <taxon>Discoba</taxon>
        <taxon>Euglenozoa</taxon>
        <taxon>Euglenida</taxon>
        <taxon>Spirocuta</taxon>
        <taxon>Euglenophyceae</taxon>
        <taxon>Eutreptiales</taxon>
        <taxon>Eutreptiaceae</taxon>
        <taxon>Eutreptiella</taxon>
    </lineage>
</organism>